<keyword evidence="3" id="KW-1185">Reference proteome</keyword>
<organism evidence="3 4">
    <name type="scientific">Coffea arabica</name>
    <name type="common">Arabian coffee</name>
    <dbReference type="NCBI Taxonomy" id="13443"/>
    <lineage>
        <taxon>Eukaryota</taxon>
        <taxon>Viridiplantae</taxon>
        <taxon>Streptophyta</taxon>
        <taxon>Embryophyta</taxon>
        <taxon>Tracheophyta</taxon>
        <taxon>Spermatophyta</taxon>
        <taxon>Magnoliopsida</taxon>
        <taxon>eudicotyledons</taxon>
        <taxon>Gunneridae</taxon>
        <taxon>Pentapetalae</taxon>
        <taxon>asterids</taxon>
        <taxon>lamiids</taxon>
        <taxon>Gentianales</taxon>
        <taxon>Rubiaceae</taxon>
        <taxon>Ixoroideae</taxon>
        <taxon>Gardenieae complex</taxon>
        <taxon>Bertiereae - Coffeeae clade</taxon>
        <taxon>Coffeeae</taxon>
        <taxon>Coffea</taxon>
    </lineage>
</organism>
<name>A0ABM4W1K5_COFAR</name>
<accession>A0ABM4W1K5</accession>
<feature type="compositionally biased region" description="Basic and acidic residues" evidence="2">
    <location>
        <begin position="461"/>
        <end position="488"/>
    </location>
</feature>
<dbReference type="PANTHER" id="PTHR21531:SF0">
    <property type="entry name" value="PROTEIN LTV1 HOMOLOG"/>
    <property type="match status" value="1"/>
</dbReference>
<dbReference type="InterPro" id="IPR007307">
    <property type="entry name" value="Ltv1"/>
</dbReference>
<evidence type="ECO:0000256" key="2">
    <source>
        <dbReference type="SAM" id="MobiDB-lite"/>
    </source>
</evidence>
<feature type="region of interest" description="Disordered" evidence="2">
    <location>
        <begin position="446"/>
        <end position="489"/>
    </location>
</feature>
<dbReference type="PANTHER" id="PTHR21531">
    <property type="entry name" value="LOW-TEMPERATURE VIABILITY PROTEIN LTV1-RELATED"/>
    <property type="match status" value="1"/>
</dbReference>
<evidence type="ECO:0000256" key="1">
    <source>
        <dbReference type="ARBA" id="ARBA00009078"/>
    </source>
</evidence>
<protein>
    <submittedName>
        <fullName evidence="4">Uncharacterized protein isoform X1</fullName>
    </submittedName>
    <submittedName>
        <fullName evidence="5">Uncharacterized protein isoform X2</fullName>
    </submittedName>
</protein>
<proteinExistence type="inferred from homology"/>
<sequence>MGKNKFIDKKNSATFQLLARDTSDPNCSSGLSSDRGFVRVDNNQYKVGGFSEDEEPAIDGVLFDDPNSVFDDAPEDYYECGYPGNGARTGSSLPDHVRREILELGFPDDGYNYLMHLREIKNSGGGSVYYQNPKAQLGHLLPDVKAYNASRLEISRVEDESNEKSMYAVASKTRNAKVEKVADDDIAALLDDSDLSRFGSDIEEDLEEDFVVKANLLEGPSDLELGKKLRLLESLQVNRVERNDLVVSGAEESVAGSVTVENEKPRVRRPLDEQFDLLELQEYGADSDGDYGVYDDAEEDACEESLAEKLNHALKDRHLDGLNGKYAVPSDLLEEKKELEDLESPESAADVIQRCREYAEKYENESEDEKEVVFQESSDESEVWDCETIVSTYSNLDNHPGKIGAPETRKKKLAETFAATLSSPGHIIALKGKQKLPVDFLPTRKSSTDMVTDMNGLRPEQPQRKQRGQETKEEKKERKAAVKEERREARRVKKELKGVYKYEANRAQKVAAVAGPSLVHLM</sequence>
<evidence type="ECO:0000313" key="4">
    <source>
        <dbReference type="RefSeq" id="XP_071925668.1"/>
    </source>
</evidence>
<dbReference type="RefSeq" id="XP_071925668.1">
    <property type="nucleotide sequence ID" value="XM_072069567.1"/>
</dbReference>
<evidence type="ECO:0000313" key="5">
    <source>
        <dbReference type="RefSeq" id="XP_071925669.1"/>
    </source>
</evidence>
<dbReference type="GeneID" id="113713614"/>
<gene>
    <name evidence="4 5" type="primary">LOC113713614</name>
</gene>
<reference evidence="4 5" key="1">
    <citation type="submission" date="2025-05" db="UniProtKB">
        <authorList>
            <consortium name="RefSeq"/>
        </authorList>
    </citation>
    <scope>IDENTIFICATION</scope>
    <source>
        <tissue evidence="4 5">Leaves</tissue>
    </source>
</reference>
<dbReference type="Proteomes" id="UP001652660">
    <property type="component" value="Chromosome 10c"/>
</dbReference>
<comment type="similarity">
    <text evidence="1">Belongs to the LTV1 family.</text>
</comment>
<evidence type="ECO:0000313" key="3">
    <source>
        <dbReference type="Proteomes" id="UP001652660"/>
    </source>
</evidence>
<dbReference type="RefSeq" id="XP_071925669.1">
    <property type="nucleotide sequence ID" value="XM_072069568.1"/>
</dbReference>